<reference evidence="2" key="2">
    <citation type="submission" date="2025-08" db="UniProtKB">
        <authorList>
            <consortium name="RefSeq"/>
        </authorList>
    </citation>
    <scope>IDENTIFICATION</scope>
    <source>
        <tissue evidence="2">Whole plant</tissue>
    </source>
</reference>
<dbReference type="GeneID" id="107490202"/>
<sequence length="133" mass="15078">MIVNKILVDGRAAVNLMPERMMGRLEKIEKELIKSSIGVTDFNGRTSSVRGVVLLSIEVDSINRPTLFVVVPSKADFNLLLGRDWIYEMDAIPSTLHQKLIFWNEDGGVEEVLTRNIRRIKYNQILVNRGSPP</sequence>
<dbReference type="OrthoDB" id="1738459at2759"/>
<reference evidence="1" key="1">
    <citation type="journal article" date="2016" name="Nat. Genet.">
        <title>The genome sequences of Arachis duranensis and Arachis ipaensis, the diploid ancestors of cultivated peanut.</title>
        <authorList>
            <person name="Bertioli D.J."/>
            <person name="Cannon S.B."/>
            <person name="Froenicke L."/>
            <person name="Huang G."/>
            <person name="Farmer A.D."/>
            <person name="Cannon E.K."/>
            <person name="Liu X."/>
            <person name="Gao D."/>
            <person name="Clevenger J."/>
            <person name="Dash S."/>
            <person name="Ren L."/>
            <person name="Moretzsohn M.C."/>
            <person name="Shirasawa K."/>
            <person name="Huang W."/>
            <person name="Vidigal B."/>
            <person name="Abernathy B."/>
            <person name="Chu Y."/>
            <person name="Niederhuth C.E."/>
            <person name="Umale P."/>
            <person name="Araujo A.C."/>
            <person name="Kozik A."/>
            <person name="Kim K.D."/>
            <person name="Burow M.D."/>
            <person name="Varshney R.K."/>
            <person name="Wang X."/>
            <person name="Zhang X."/>
            <person name="Barkley N."/>
            <person name="Guimaraes P.M."/>
            <person name="Isobe S."/>
            <person name="Guo B."/>
            <person name="Liao B."/>
            <person name="Stalker H.T."/>
            <person name="Schmitz R.J."/>
            <person name="Scheffler B.E."/>
            <person name="Leal-Bertioli S.C."/>
            <person name="Xun X."/>
            <person name="Jackson S.A."/>
            <person name="Michelmore R."/>
            <person name="Ozias-Akins P."/>
        </authorList>
    </citation>
    <scope>NUCLEOTIDE SEQUENCE [LARGE SCALE GENOMIC DNA]</scope>
    <source>
        <strain evidence="1">cv. V14167</strain>
    </source>
</reference>
<dbReference type="RefSeq" id="XP_015966462.1">
    <property type="nucleotide sequence ID" value="XM_016110976.1"/>
</dbReference>
<proteinExistence type="predicted"/>
<dbReference type="AlphaFoldDB" id="A0A6P4DFY1"/>
<keyword evidence="1" id="KW-1185">Reference proteome</keyword>
<gene>
    <name evidence="2" type="primary">LOC107490202</name>
</gene>
<dbReference type="PANTHER" id="PTHR33240">
    <property type="entry name" value="OS08G0508500 PROTEIN"/>
    <property type="match status" value="1"/>
</dbReference>
<name>A0A6P4DFY1_ARADU</name>
<dbReference type="SUPFAM" id="SSF50630">
    <property type="entry name" value="Acid proteases"/>
    <property type="match status" value="1"/>
</dbReference>
<evidence type="ECO:0000313" key="2">
    <source>
        <dbReference type="RefSeq" id="XP_015966462.1"/>
    </source>
</evidence>
<accession>A0A6P4DFY1</accession>
<protein>
    <submittedName>
        <fullName evidence="2">Uncharacterized protein LOC107490202</fullName>
    </submittedName>
</protein>
<evidence type="ECO:0000313" key="1">
    <source>
        <dbReference type="Proteomes" id="UP000515211"/>
    </source>
</evidence>
<dbReference type="PANTHER" id="PTHR33240:SF8">
    <property type="entry name" value="OS03G0439900 PROTEIN"/>
    <property type="match status" value="1"/>
</dbReference>
<dbReference type="CDD" id="cd00303">
    <property type="entry name" value="retropepsin_like"/>
    <property type="match status" value="1"/>
</dbReference>
<organism evidence="1 2">
    <name type="scientific">Arachis duranensis</name>
    <name type="common">Wild peanut</name>
    <dbReference type="NCBI Taxonomy" id="130453"/>
    <lineage>
        <taxon>Eukaryota</taxon>
        <taxon>Viridiplantae</taxon>
        <taxon>Streptophyta</taxon>
        <taxon>Embryophyta</taxon>
        <taxon>Tracheophyta</taxon>
        <taxon>Spermatophyta</taxon>
        <taxon>Magnoliopsida</taxon>
        <taxon>eudicotyledons</taxon>
        <taxon>Gunneridae</taxon>
        <taxon>Pentapetalae</taxon>
        <taxon>rosids</taxon>
        <taxon>fabids</taxon>
        <taxon>Fabales</taxon>
        <taxon>Fabaceae</taxon>
        <taxon>Papilionoideae</taxon>
        <taxon>50 kb inversion clade</taxon>
        <taxon>dalbergioids sensu lato</taxon>
        <taxon>Dalbergieae</taxon>
        <taxon>Pterocarpus clade</taxon>
        <taxon>Arachis</taxon>
    </lineage>
</organism>
<dbReference type="Proteomes" id="UP000515211">
    <property type="component" value="Chromosome 5"/>
</dbReference>
<dbReference type="Gene3D" id="2.40.70.10">
    <property type="entry name" value="Acid Proteases"/>
    <property type="match status" value="1"/>
</dbReference>
<dbReference type="InterPro" id="IPR021109">
    <property type="entry name" value="Peptidase_aspartic_dom_sf"/>
</dbReference>
<dbReference type="KEGG" id="adu:107490202"/>